<evidence type="ECO:0000313" key="4">
    <source>
        <dbReference type="Proteomes" id="UP000196355"/>
    </source>
</evidence>
<dbReference type="Proteomes" id="UP000196355">
    <property type="component" value="Unassembled WGS sequence"/>
</dbReference>
<protein>
    <recommendedName>
        <fullName evidence="2">Phosphatidic acid phosphatase type 2/haloperoxidase domain-containing protein</fullName>
    </recommendedName>
</protein>
<keyword evidence="4" id="KW-1185">Reference proteome</keyword>
<name>A0A202BTL0_9FLAO</name>
<evidence type="ECO:0000256" key="1">
    <source>
        <dbReference type="SAM" id="Phobius"/>
    </source>
</evidence>
<dbReference type="Gene3D" id="1.20.144.10">
    <property type="entry name" value="Phosphatidic acid phosphatase type 2/haloperoxidase"/>
    <property type="match status" value="2"/>
</dbReference>
<comment type="caution">
    <text evidence="3">The sequence shown here is derived from an EMBL/GenBank/DDBJ whole genome shotgun (WGS) entry which is preliminary data.</text>
</comment>
<organism evidence="3 4">
    <name type="scientific">Chryseobacterium mucoviscidosis</name>
    <dbReference type="NCBI Taxonomy" id="1945581"/>
    <lineage>
        <taxon>Bacteria</taxon>
        <taxon>Pseudomonadati</taxon>
        <taxon>Bacteroidota</taxon>
        <taxon>Flavobacteriia</taxon>
        <taxon>Flavobacteriales</taxon>
        <taxon>Weeksellaceae</taxon>
        <taxon>Chryseobacterium group</taxon>
        <taxon>Chryseobacterium</taxon>
    </lineage>
</organism>
<evidence type="ECO:0000313" key="3">
    <source>
        <dbReference type="EMBL" id="OVE54800.1"/>
    </source>
</evidence>
<accession>A0A202BTL0</accession>
<keyword evidence="1" id="KW-0472">Membrane</keyword>
<dbReference type="AlphaFoldDB" id="A0A202BTL0"/>
<feature type="transmembrane region" description="Helical" evidence="1">
    <location>
        <begin position="151"/>
        <end position="172"/>
    </location>
</feature>
<feature type="transmembrane region" description="Helical" evidence="1">
    <location>
        <begin position="184"/>
        <end position="205"/>
    </location>
</feature>
<gene>
    <name evidence="3" type="ORF">B0E34_18470</name>
</gene>
<sequence length="235" mass="26905">MPQYTTKSITNRFILFSEQKLLPFLNKYKKKIFWTVFSIFLLGFSVLAAYVMFTKPHYIDVHISEEIQEKQNGFLDSFMKAVSWFGRIRVSAVLVACSALYFLLLKRKKDALLLLSTLISGGIAWVLKTLINRPRPTKDFVSILEETHYQSFPSGHVLFYTVFFGALIFILIRTIKKYPPLKISGILICLAMIFLGAVSRVYLGAHWFTDVLGGFMVGIIFLLIAGNIYFQNSKT</sequence>
<proteinExistence type="predicted"/>
<feature type="transmembrane region" description="Helical" evidence="1">
    <location>
        <begin position="32"/>
        <end position="53"/>
    </location>
</feature>
<feature type="domain" description="Phosphatidic acid phosphatase type 2/haloperoxidase" evidence="2">
    <location>
        <begin position="111"/>
        <end position="226"/>
    </location>
</feature>
<dbReference type="PANTHER" id="PTHR14969">
    <property type="entry name" value="SPHINGOSINE-1-PHOSPHATE PHOSPHOHYDROLASE"/>
    <property type="match status" value="1"/>
</dbReference>
<dbReference type="EMBL" id="MVAG01000147">
    <property type="protein sequence ID" value="OVE54800.1"/>
    <property type="molecule type" value="Genomic_DNA"/>
</dbReference>
<keyword evidence="1" id="KW-0812">Transmembrane</keyword>
<feature type="transmembrane region" description="Helical" evidence="1">
    <location>
        <begin position="84"/>
        <end position="104"/>
    </location>
</feature>
<dbReference type="SMART" id="SM00014">
    <property type="entry name" value="acidPPc"/>
    <property type="match status" value="1"/>
</dbReference>
<dbReference type="InterPro" id="IPR000326">
    <property type="entry name" value="PAP2/HPO"/>
</dbReference>
<dbReference type="RefSeq" id="WP_087711857.1">
    <property type="nucleotide sequence ID" value="NZ_MVAG01000147.1"/>
</dbReference>
<reference evidence="4" key="1">
    <citation type="submission" date="2017-02" db="EMBL/GenBank/DDBJ databases">
        <authorList>
            <person name="Tetz G."/>
            <person name="Tetz V."/>
        </authorList>
    </citation>
    <scope>NUCLEOTIDE SEQUENCE [LARGE SCALE GENOMIC DNA]</scope>
    <source>
        <strain evidence="4">VT16-26</strain>
    </source>
</reference>
<dbReference type="InterPro" id="IPR036938">
    <property type="entry name" value="PAP2/HPO_sf"/>
</dbReference>
<evidence type="ECO:0000259" key="2">
    <source>
        <dbReference type="SMART" id="SM00014"/>
    </source>
</evidence>
<feature type="transmembrane region" description="Helical" evidence="1">
    <location>
        <begin position="211"/>
        <end position="230"/>
    </location>
</feature>
<feature type="transmembrane region" description="Helical" evidence="1">
    <location>
        <begin position="111"/>
        <end position="131"/>
    </location>
</feature>
<dbReference type="Pfam" id="PF01569">
    <property type="entry name" value="PAP2"/>
    <property type="match status" value="1"/>
</dbReference>
<dbReference type="SUPFAM" id="SSF48317">
    <property type="entry name" value="Acid phosphatase/Vanadium-dependent haloperoxidase"/>
    <property type="match status" value="1"/>
</dbReference>
<keyword evidence="1" id="KW-1133">Transmembrane helix</keyword>
<dbReference type="CDD" id="cd03392">
    <property type="entry name" value="PAP2_like_2"/>
    <property type="match status" value="1"/>
</dbReference>
<dbReference type="PANTHER" id="PTHR14969:SF13">
    <property type="entry name" value="AT30094P"/>
    <property type="match status" value="1"/>
</dbReference>